<proteinExistence type="predicted"/>
<evidence type="ECO:0000313" key="1">
    <source>
        <dbReference type="EMBL" id="MPM05131.1"/>
    </source>
</evidence>
<organism evidence="1">
    <name type="scientific">bioreactor metagenome</name>
    <dbReference type="NCBI Taxonomy" id="1076179"/>
    <lineage>
        <taxon>unclassified sequences</taxon>
        <taxon>metagenomes</taxon>
        <taxon>ecological metagenomes</taxon>
    </lineage>
</organism>
<comment type="caution">
    <text evidence="1">The sequence shown here is derived from an EMBL/GenBank/DDBJ whole genome shotgun (WGS) entry which is preliminary data.</text>
</comment>
<reference evidence="1" key="1">
    <citation type="submission" date="2019-08" db="EMBL/GenBank/DDBJ databases">
        <authorList>
            <person name="Kucharzyk K."/>
            <person name="Murdoch R.W."/>
            <person name="Higgins S."/>
            <person name="Loffler F."/>
        </authorList>
    </citation>
    <scope>NUCLEOTIDE SEQUENCE</scope>
</reference>
<dbReference type="EMBL" id="VSSQ01001104">
    <property type="protein sequence ID" value="MPM05131.1"/>
    <property type="molecule type" value="Genomic_DNA"/>
</dbReference>
<accession>A0A644WNN5</accession>
<gene>
    <name evidence="1" type="ORF">SDC9_51417</name>
</gene>
<dbReference type="AlphaFoldDB" id="A0A644WNN5"/>
<name>A0A644WNN5_9ZZZZ</name>
<sequence>MKNHFRPNKCGVITIAAVAICISAAAVVIPRFATANSAPEFGRDEIVQNYIDFLAGAKSNAAMDNINWVHCVVPGMATDQSVLPKMTLEEAEQAGLLNSGTKVRGSNSDIVDKYNAIAIQQNNLVTSQFGVDAWENVAFTLEVADPVDGELGYRLRSTGDEITEEEYDKAVQEFWKDVAAKENVDYYDIFLEDGEPVENLEHKRVDIIEKYAPDLPVELTVVSDTEAYLVNLKFNGASESGDGYKDFHFMIDNRKGSWIVYEGLTWNEPVPEFPTGD</sequence>
<protein>
    <submittedName>
        <fullName evidence="1">Uncharacterized protein</fullName>
    </submittedName>
</protein>